<accession>A0A3P7J738</accession>
<keyword evidence="2" id="KW-1185">Reference proteome</keyword>
<proteinExistence type="predicted"/>
<evidence type="ECO:0008006" key="3">
    <source>
        <dbReference type="Google" id="ProtNLM"/>
    </source>
</evidence>
<evidence type="ECO:0000313" key="2">
    <source>
        <dbReference type="Proteomes" id="UP000270094"/>
    </source>
</evidence>
<dbReference type="InterPro" id="IPR029063">
    <property type="entry name" value="SAM-dependent_MTases_sf"/>
</dbReference>
<gene>
    <name evidence="1" type="ORF">SVUK_LOCUS10717</name>
</gene>
<evidence type="ECO:0000313" key="1">
    <source>
        <dbReference type="EMBL" id="VDM75719.1"/>
    </source>
</evidence>
<sequence length="237" mass="27052">MIAGAFMSGGLMFNTKLKQDILIIGLGGGVINNYFTQMKNQTLNVTVVDIDPVMQKIAEKWFGCEESPLHRVIIDDGVRYIHDAARRGEKYDIIIVDLCYNIRLPLLCPIYEFVEDDLIASMRAITANTGTVIVDIITMKKHRDEADKSFKGTVIVNIVTMKKKRNEADKVLPVYARHFPSCYFIVHSDNDKMLFCSAKENNAYYNNRNLHKRFVAVDKALGFQLFLKEQCANYPLE</sequence>
<dbReference type="AlphaFoldDB" id="A0A3P7J738"/>
<name>A0A3P7J738_STRVU</name>
<dbReference type="Gene3D" id="3.40.50.150">
    <property type="entry name" value="Vaccinia Virus protein VP39"/>
    <property type="match status" value="1"/>
</dbReference>
<dbReference type="OrthoDB" id="5830820at2759"/>
<organism evidence="1 2">
    <name type="scientific">Strongylus vulgaris</name>
    <name type="common">Blood worm</name>
    <dbReference type="NCBI Taxonomy" id="40348"/>
    <lineage>
        <taxon>Eukaryota</taxon>
        <taxon>Metazoa</taxon>
        <taxon>Ecdysozoa</taxon>
        <taxon>Nematoda</taxon>
        <taxon>Chromadorea</taxon>
        <taxon>Rhabditida</taxon>
        <taxon>Rhabditina</taxon>
        <taxon>Rhabditomorpha</taxon>
        <taxon>Strongyloidea</taxon>
        <taxon>Strongylidae</taxon>
        <taxon>Strongylus</taxon>
    </lineage>
</organism>
<dbReference type="EMBL" id="UYYB01095740">
    <property type="protein sequence ID" value="VDM75719.1"/>
    <property type="molecule type" value="Genomic_DNA"/>
</dbReference>
<reference evidence="1 2" key="1">
    <citation type="submission" date="2018-11" db="EMBL/GenBank/DDBJ databases">
        <authorList>
            <consortium name="Pathogen Informatics"/>
        </authorList>
    </citation>
    <scope>NUCLEOTIDE SEQUENCE [LARGE SCALE GENOMIC DNA]</scope>
</reference>
<protein>
    <recommendedName>
        <fullName evidence="3">PABS domain-containing protein</fullName>
    </recommendedName>
</protein>
<dbReference type="SUPFAM" id="SSF53335">
    <property type="entry name" value="S-adenosyl-L-methionine-dependent methyltransferases"/>
    <property type="match status" value="1"/>
</dbReference>
<dbReference type="Proteomes" id="UP000270094">
    <property type="component" value="Unassembled WGS sequence"/>
</dbReference>